<keyword evidence="2" id="KW-1185">Reference proteome</keyword>
<evidence type="ECO:0008006" key="3">
    <source>
        <dbReference type="Google" id="ProtNLM"/>
    </source>
</evidence>
<sequence>MNSQKRILRIFTHLLKGDTLTKQDLMNEYQKQSSTIQRDMAIIEEILEEESYAVTKSSSPNLGALDRKYKGTYQLTQFLENNIFNDDELLAVIKILFASRSFNQEEIMKLTQKFLLLARDKQRIELFIANEQLHYHGVAEVKLIDRINLICEAILNNQIVEFDYQKCGETKTFRKLPLALHFSDLYFL</sequence>
<gene>
    <name evidence="1" type="ORF">CBF29_12635</name>
</gene>
<evidence type="ECO:0000313" key="1">
    <source>
        <dbReference type="EMBL" id="RSU08951.1"/>
    </source>
</evidence>
<comment type="caution">
    <text evidence="1">The sequence shown here is derived from an EMBL/GenBank/DDBJ whole genome shotgun (WGS) entry which is preliminary data.</text>
</comment>
<dbReference type="Gene3D" id="1.10.10.10">
    <property type="entry name" value="Winged helix-like DNA-binding domain superfamily/Winged helix DNA-binding domain"/>
    <property type="match status" value="1"/>
</dbReference>
<dbReference type="Proteomes" id="UP000287605">
    <property type="component" value="Unassembled WGS sequence"/>
</dbReference>
<name>A0A430ALF2_9ENTE</name>
<protein>
    <recommendedName>
        <fullName evidence="3">WYL domain-containing protein</fullName>
    </recommendedName>
</protein>
<dbReference type="OrthoDB" id="86031at2"/>
<dbReference type="AlphaFoldDB" id="A0A430ALF2"/>
<organism evidence="1 2">
    <name type="scientific">Vagococcus elongatus</name>
    <dbReference type="NCBI Taxonomy" id="180344"/>
    <lineage>
        <taxon>Bacteria</taxon>
        <taxon>Bacillati</taxon>
        <taxon>Bacillota</taxon>
        <taxon>Bacilli</taxon>
        <taxon>Lactobacillales</taxon>
        <taxon>Enterococcaceae</taxon>
        <taxon>Vagococcus</taxon>
    </lineage>
</organism>
<dbReference type="EMBL" id="NGKA01000029">
    <property type="protein sequence ID" value="RSU08951.1"/>
    <property type="molecule type" value="Genomic_DNA"/>
</dbReference>
<proteinExistence type="predicted"/>
<dbReference type="InterPro" id="IPR036388">
    <property type="entry name" value="WH-like_DNA-bd_sf"/>
</dbReference>
<accession>A0A430ALF2</accession>
<evidence type="ECO:0000313" key="2">
    <source>
        <dbReference type="Proteomes" id="UP000287605"/>
    </source>
</evidence>
<reference evidence="1 2" key="1">
    <citation type="submission" date="2017-05" db="EMBL/GenBank/DDBJ databases">
        <title>Vagococcus spp. assemblies.</title>
        <authorList>
            <person name="Gulvik C.A."/>
        </authorList>
    </citation>
    <scope>NUCLEOTIDE SEQUENCE [LARGE SCALE GENOMIC DNA]</scope>
    <source>
        <strain evidence="1 2">CCUG 51432</strain>
    </source>
</reference>
<dbReference type="RefSeq" id="WP_126810069.1">
    <property type="nucleotide sequence ID" value="NZ_NGKA01000029.1"/>
</dbReference>